<sequence length="229" mass="25605">MNQNLSLESRLAAWSQRHAILMGLAIGGLWFQAPPEFLAAMAAASFLGFIQQFRREWTAAEIFGTANVVTLIRLIGSFFLLLFPIENGWLLASTALVILWADGLDGWLARRRGLTSPFGDWFDKEVDAFFFLVLCVLLYKREQLGIWVLFPGMLRYLFVLFVKLAGPPRGVAEGNWFTRSVSVIAIIAFILCLLPLELYCAEIAVTATAALCASFLYSLVQLYRPQLSA</sequence>
<gene>
    <name evidence="4" type="ORF">sS8_3871</name>
</gene>
<evidence type="ECO:0000256" key="3">
    <source>
        <dbReference type="SAM" id="Phobius"/>
    </source>
</evidence>
<feature type="transmembrane region" description="Helical" evidence="3">
    <location>
        <begin position="62"/>
        <end position="83"/>
    </location>
</feature>
<proteinExistence type="inferred from homology"/>
<dbReference type="InterPro" id="IPR043130">
    <property type="entry name" value="CDP-OH_PTrfase_TM_dom"/>
</dbReference>
<accession>A0A250KVV4</accession>
<dbReference type="RefSeq" id="WP_170161161.1">
    <property type="nucleotide sequence ID" value="NZ_AP017928.1"/>
</dbReference>
<dbReference type="KEGG" id="mmai:sS8_3871"/>
<reference evidence="4 5" key="1">
    <citation type="submission" date="2016-12" db="EMBL/GenBank/DDBJ databases">
        <title>Genome sequencing of Methylocaldum marinum.</title>
        <authorList>
            <person name="Takeuchi M."/>
            <person name="Kamagata Y."/>
            <person name="Hiraoka S."/>
            <person name="Oshima K."/>
            <person name="Hattori M."/>
            <person name="Iwasaki W."/>
        </authorList>
    </citation>
    <scope>NUCLEOTIDE SEQUENCE [LARGE SCALE GENOMIC DNA]</scope>
    <source>
        <strain evidence="4 5">S8</strain>
    </source>
</reference>
<organism evidence="4 5">
    <name type="scientific">Methylocaldum marinum</name>
    <dbReference type="NCBI Taxonomy" id="1432792"/>
    <lineage>
        <taxon>Bacteria</taxon>
        <taxon>Pseudomonadati</taxon>
        <taxon>Pseudomonadota</taxon>
        <taxon>Gammaproteobacteria</taxon>
        <taxon>Methylococcales</taxon>
        <taxon>Methylococcaceae</taxon>
        <taxon>Methylocaldum</taxon>
    </lineage>
</organism>
<dbReference type="Pfam" id="PF01066">
    <property type="entry name" value="CDP-OH_P_transf"/>
    <property type="match status" value="1"/>
</dbReference>
<name>A0A250KVV4_9GAMM</name>
<comment type="similarity">
    <text evidence="2">Belongs to the CDP-alcohol phosphatidyltransferase class-I family.</text>
</comment>
<dbReference type="InterPro" id="IPR048254">
    <property type="entry name" value="CDP_ALCOHOL_P_TRANSF_CS"/>
</dbReference>
<dbReference type="AlphaFoldDB" id="A0A250KVV4"/>
<evidence type="ECO:0000313" key="5">
    <source>
        <dbReference type="Proteomes" id="UP000266313"/>
    </source>
</evidence>
<feature type="transmembrane region" description="Helical" evidence="3">
    <location>
        <begin position="176"/>
        <end position="196"/>
    </location>
</feature>
<dbReference type="GO" id="GO:0008654">
    <property type="term" value="P:phospholipid biosynthetic process"/>
    <property type="evidence" value="ECO:0007669"/>
    <property type="project" value="InterPro"/>
</dbReference>
<dbReference type="Proteomes" id="UP000266313">
    <property type="component" value="Chromosome"/>
</dbReference>
<evidence type="ECO:0008006" key="6">
    <source>
        <dbReference type="Google" id="ProtNLM"/>
    </source>
</evidence>
<evidence type="ECO:0000313" key="4">
    <source>
        <dbReference type="EMBL" id="BBA35803.1"/>
    </source>
</evidence>
<dbReference type="Gene3D" id="1.20.120.1760">
    <property type="match status" value="1"/>
</dbReference>
<protein>
    <recommendedName>
        <fullName evidence="6">CDP-alcohol phosphatidyltransferase</fullName>
    </recommendedName>
</protein>
<keyword evidence="3" id="KW-1133">Transmembrane helix</keyword>
<dbReference type="GO" id="GO:0016780">
    <property type="term" value="F:phosphotransferase activity, for other substituted phosphate groups"/>
    <property type="evidence" value="ECO:0007669"/>
    <property type="project" value="InterPro"/>
</dbReference>
<evidence type="ECO:0000256" key="2">
    <source>
        <dbReference type="RuleBase" id="RU003750"/>
    </source>
</evidence>
<dbReference type="EMBL" id="AP017928">
    <property type="protein sequence ID" value="BBA35803.1"/>
    <property type="molecule type" value="Genomic_DNA"/>
</dbReference>
<dbReference type="GO" id="GO:0016020">
    <property type="term" value="C:membrane"/>
    <property type="evidence" value="ECO:0007669"/>
    <property type="project" value="InterPro"/>
</dbReference>
<evidence type="ECO:0000256" key="1">
    <source>
        <dbReference type="ARBA" id="ARBA00022679"/>
    </source>
</evidence>
<feature type="transmembrane region" description="Helical" evidence="3">
    <location>
        <begin position="202"/>
        <end position="223"/>
    </location>
</feature>
<keyword evidence="3" id="KW-0472">Membrane</keyword>
<dbReference type="InterPro" id="IPR000462">
    <property type="entry name" value="CDP-OH_P_trans"/>
</dbReference>
<feature type="transmembrane region" description="Helical" evidence="3">
    <location>
        <begin position="145"/>
        <end position="164"/>
    </location>
</feature>
<keyword evidence="3" id="KW-0812">Transmembrane</keyword>
<feature type="transmembrane region" description="Helical" evidence="3">
    <location>
        <begin position="20"/>
        <end position="50"/>
    </location>
</feature>
<keyword evidence="5" id="KW-1185">Reference proteome</keyword>
<keyword evidence="1 2" id="KW-0808">Transferase</keyword>
<dbReference type="PROSITE" id="PS00379">
    <property type="entry name" value="CDP_ALCOHOL_P_TRANSF"/>
    <property type="match status" value="1"/>
</dbReference>